<feature type="domain" description="Glutaredoxin" evidence="3">
    <location>
        <begin position="239"/>
        <end position="299"/>
    </location>
</feature>
<dbReference type="EMBL" id="KZ819670">
    <property type="protein sequence ID" value="PWN26669.1"/>
    <property type="molecule type" value="Genomic_DNA"/>
</dbReference>
<keyword evidence="2" id="KW-1133">Transmembrane helix</keyword>
<dbReference type="InterPro" id="IPR036249">
    <property type="entry name" value="Thioredoxin-like_sf"/>
</dbReference>
<dbReference type="RefSeq" id="XP_025361281.1">
    <property type="nucleotide sequence ID" value="XM_025506392.1"/>
</dbReference>
<evidence type="ECO:0000256" key="2">
    <source>
        <dbReference type="SAM" id="Phobius"/>
    </source>
</evidence>
<evidence type="ECO:0000256" key="1">
    <source>
        <dbReference type="SAM" id="MobiDB-lite"/>
    </source>
</evidence>
<keyword evidence="2" id="KW-0472">Membrane</keyword>
<reference evidence="4 5" key="1">
    <citation type="journal article" date="2018" name="Mol. Biol. Evol.">
        <title>Broad Genomic Sampling Reveals a Smut Pathogenic Ancestry of the Fungal Clade Ustilaginomycotina.</title>
        <authorList>
            <person name="Kijpornyongpan T."/>
            <person name="Mondo S.J."/>
            <person name="Barry K."/>
            <person name="Sandor L."/>
            <person name="Lee J."/>
            <person name="Lipzen A."/>
            <person name="Pangilinan J."/>
            <person name="LaButti K."/>
            <person name="Hainaut M."/>
            <person name="Henrissat B."/>
            <person name="Grigoriev I.V."/>
            <person name="Spatafora J.W."/>
            <person name="Aime M.C."/>
        </authorList>
    </citation>
    <scope>NUCLEOTIDE SEQUENCE [LARGE SCALE GENOMIC DNA]</scope>
    <source>
        <strain evidence="4 5">MCA 5214</strain>
    </source>
</reference>
<evidence type="ECO:0000313" key="4">
    <source>
        <dbReference type="EMBL" id="PWN26669.1"/>
    </source>
</evidence>
<dbReference type="Proteomes" id="UP000245884">
    <property type="component" value="Unassembled WGS sequence"/>
</dbReference>
<gene>
    <name evidence="4" type="ORF">BDZ90DRAFT_232802</name>
</gene>
<proteinExistence type="predicted"/>
<accession>A0A316UN21</accession>
<dbReference type="Pfam" id="PF00462">
    <property type="entry name" value="Glutaredoxin"/>
    <property type="match status" value="1"/>
</dbReference>
<feature type="region of interest" description="Disordered" evidence="1">
    <location>
        <begin position="72"/>
        <end position="109"/>
    </location>
</feature>
<dbReference type="CDD" id="cd03419">
    <property type="entry name" value="GRX_GRXh_1_2_like"/>
    <property type="match status" value="1"/>
</dbReference>
<dbReference type="STRING" id="1569628.A0A316UN21"/>
<dbReference type="InterPro" id="IPR002109">
    <property type="entry name" value="Glutaredoxin"/>
</dbReference>
<evidence type="ECO:0000313" key="5">
    <source>
        <dbReference type="Proteomes" id="UP000245884"/>
    </source>
</evidence>
<dbReference type="PROSITE" id="PS51354">
    <property type="entry name" value="GLUTAREDOXIN_2"/>
    <property type="match status" value="1"/>
</dbReference>
<dbReference type="GO" id="GO:0015038">
    <property type="term" value="F:glutathione disulfide oxidoreductase activity"/>
    <property type="evidence" value="ECO:0007669"/>
    <property type="project" value="TreeGrafter"/>
</dbReference>
<dbReference type="PRINTS" id="PR00160">
    <property type="entry name" value="GLUTAREDOXIN"/>
</dbReference>
<dbReference type="Gene3D" id="3.40.30.10">
    <property type="entry name" value="Glutaredoxin"/>
    <property type="match status" value="1"/>
</dbReference>
<dbReference type="OrthoDB" id="423313at2759"/>
<sequence>MARLSIDIERGVGVQKPGLTGNSASATPALSILRRRKGIVLILAISLTLILFLNASTLSATTSSSFRWMKDSMSPPTSNAAVTSPSPSPWSPPPPQAKPLPEGPLPNAHGLDVAQAAAIEQAHALAGGSLPGSGTDALRKFAAEKGLPADALKSVVIDPNAKPSHAEQVLVFLQALSNPTYSVPSSESEWRKQLLPETADDLRRTLSQVELDGGKADLELFKTSRPRWGLLHQSRHPLTVFSKSYCPFSKRAKQLLNSMGATYTVYEVDLRDDAHSLQAALAAISGHRTFPTVFARDQLLGGSDDLANLDRLKILPGLLKGAGAL</sequence>
<organism evidence="4 5">
    <name type="scientific">Jaminaea rosea</name>
    <dbReference type="NCBI Taxonomy" id="1569628"/>
    <lineage>
        <taxon>Eukaryota</taxon>
        <taxon>Fungi</taxon>
        <taxon>Dikarya</taxon>
        <taxon>Basidiomycota</taxon>
        <taxon>Ustilaginomycotina</taxon>
        <taxon>Exobasidiomycetes</taxon>
        <taxon>Microstromatales</taxon>
        <taxon>Microstromatales incertae sedis</taxon>
        <taxon>Jaminaea</taxon>
    </lineage>
</organism>
<dbReference type="InterPro" id="IPR014025">
    <property type="entry name" value="Glutaredoxin_subgr"/>
</dbReference>
<feature type="transmembrane region" description="Helical" evidence="2">
    <location>
        <begin position="39"/>
        <end position="60"/>
    </location>
</feature>
<dbReference type="GO" id="GO:0005634">
    <property type="term" value="C:nucleus"/>
    <property type="evidence" value="ECO:0007669"/>
    <property type="project" value="TreeGrafter"/>
</dbReference>
<dbReference type="GO" id="GO:0005737">
    <property type="term" value="C:cytoplasm"/>
    <property type="evidence" value="ECO:0007669"/>
    <property type="project" value="TreeGrafter"/>
</dbReference>
<protein>
    <submittedName>
        <fullName evidence="4">Glutaredoxin-domain-containing protein</fullName>
    </submittedName>
</protein>
<feature type="compositionally biased region" description="Pro residues" evidence="1">
    <location>
        <begin position="86"/>
        <end position="104"/>
    </location>
</feature>
<dbReference type="PANTHER" id="PTHR45694">
    <property type="entry name" value="GLUTAREDOXIN 2"/>
    <property type="match status" value="1"/>
</dbReference>
<dbReference type="SUPFAM" id="SSF52833">
    <property type="entry name" value="Thioredoxin-like"/>
    <property type="match status" value="1"/>
</dbReference>
<dbReference type="GeneID" id="37028215"/>
<dbReference type="GO" id="GO:0034599">
    <property type="term" value="P:cellular response to oxidative stress"/>
    <property type="evidence" value="ECO:0007669"/>
    <property type="project" value="TreeGrafter"/>
</dbReference>
<keyword evidence="5" id="KW-1185">Reference proteome</keyword>
<keyword evidence="2" id="KW-0812">Transmembrane</keyword>
<evidence type="ECO:0000259" key="3">
    <source>
        <dbReference type="Pfam" id="PF00462"/>
    </source>
</evidence>
<name>A0A316UN21_9BASI</name>
<dbReference type="PANTHER" id="PTHR45694:SF18">
    <property type="entry name" value="GLUTAREDOXIN-1-RELATED"/>
    <property type="match status" value="1"/>
</dbReference>
<feature type="compositionally biased region" description="Polar residues" evidence="1">
    <location>
        <begin position="74"/>
        <end position="83"/>
    </location>
</feature>
<dbReference type="AlphaFoldDB" id="A0A316UN21"/>